<dbReference type="PANTHER" id="PTHR30055:SF148">
    <property type="entry name" value="TETR-FAMILY TRANSCRIPTIONAL REGULATOR"/>
    <property type="match status" value="1"/>
</dbReference>
<dbReference type="RefSeq" id="WP_238273579.1">
    <property type="nucleotide sequence ID" value="NZ_BPQR01000001.1"/>
</dbReference>
<dbReference type="EMBL" id="BPQR01000001">
    <property type="protein sequence ID" value="GJE04860.1"/>
    <property type="molecule type" value="Genomic_DNA"/>
</dbReference>
<evidence type="ECO:0000259" key="3">
    <source>
        <dbReference type="PROSITE" id="PS50977"/>
    </source>
</evidence>
<dbReference type="PRINTS" id="PR00455">
    <property type="entry name" value="HTHTETR"/>
</dbReference>
<dbReference type="InterPro" id="IPR023772">
    <property type="entry name" value="DNA-bd_HTH_TetR-type_CS"/>
</dbReference>
<accession>A0ABQ4SNW5</accession>
<feature type="DNA-binding region" description="H-T-H motif" evidence="2">
    <location>
        <begin position="35"/>
        <end position="54"/>
    </location>
</feature>
<dbReference type="PROSITE" id="PS01081">
    <property type="entry name" value="HTH_TETR_1"/>
    <property type="match status" value="1"/>
</dbReference>
<dbReference type="Gene3D" id="1.10.357.10">
    <property type="entry name" value="Tetracycline Repressor, domain 2"/>
    <property type="match status" value="1"/>
</dbReference>
<dbReference type="SUPFAM" id="SSF46689">
    <property type="entry name" value="Homeodomain-like"/>
    <property type="match status" value="1"/>
</dbReference>
<dbReference type="InterPro" id="IPR036271">
    <property type="entry name" value="Tet_transcr_reg_TetR-rel_C_sf"/>
</dbReference>
<sequence>MTSAYHRKKQPDVVRRALLDCAATLALEQGLGAVTVAAVAEAAGVTKGGLFHHFPSKQALVEGVFLDVVAKVDAVIDLTMAQDPDPQGAFTRAYVISNFSDPLLPRGSQWAALHLSILAEPSLRRLMAAWIAGRMERHRDTDDGPVLEIVRLAADGAWLALLIGDGCPRPDVPALRDRLVAMTRTG</sequence>
<feature type="domain" description="HTH tetR-type" evidence="3">
    <location>
        <begin position="12"/>
        <end position="72"/>
    </location>
</feature>
<dbReference type="InterPro" id="IPR041479">
    <property type="entry name" value="TetR_CgmR_C"/>
</dbReference>
<organism evidence="4 5">
    <name type="scientific">Methylobacterium jeotgali</name>
    <dbReference type="NCBI Taxonomy" id="381630"/>
    <lineage>
        <taxon>Bacteria</taxon>
        <taxon>Pseudomonadati</taxon>
        <taxon>Pseudomonadota</taxon>
        <taxon>Alphaproteobacteria</taxon>
        <taxon>Hyphomicrobiales</taxon>
        <taxon>Methylobacteriaceae</taxon>
        <taxon>Methylobacterium</taxon>
    </lineage>
</organism>
<dbReference type="PANTHER" id="PTHR30055">
    <property type="entry name" value="HTH-TYPE TRANSCRIPTIONAL REGULATOR RUTR"/>
    <property type="match status" value="1"/>
</dbReference>
<dbReference type="Proteomes" id="UP001055102">
    <property type="component" value="Unassembled WGS sequence"/>
</dbReference>
<gene>
    <name evidence="4" type="primary">betI</name>
    <name evidence="4" type="ORF">AOPFMNJM_0152</name>
</gene>
<reference evidence="4" key="1">
    <citation type="journal article" date="2021" name="Front. Microbiol.">
        <title>Comprehensive Comparative Genomics and Phenotyping of Methylobacterium Species.</title>
        <authorList>
            <person name="Alessa O."/>
            <person name="Ogura Y."/>
            <person name="Fujitani Y."/>
            <person name="Takami H."/>
            <person name="Hayashi T."/>
            <person name="Sahin N."/>
            <person name="Tani A."/>
        </authorList>
    </citation>
    <scope>NUCLEOTIDE SEQUENCE</scope>
    <source>
        <strain evidence="4">LMG 23639</strain>
    </source>
</reference>
<keyword evidence="5" id="KW-1185">Reference proteome</keyword>
<dbReference type="InterPro" id="IPR009057">
    <property type="entry name" value="Homeodomain-like_sf"/>
</dbReference>
<reference evidence="4" key="2">
    <citation type="submission" date="2021-08" db="EMBL/GenBank/DDBJ databases">
        <authorList>
            <person name="Tani A."/>
            <person name="Ola A."/>
            <person name="Ogura Y."/>
            <person name="Katsura K."/>
            <person name="Hayashi T."/>
        </authorList>
    </citation>
    <scope>NUCLEOTIDE SEQUENCE</scope>
    <source>
        <strain evidence="4">LMG 23639</strain>
    </source>
</reference>
<dbReference type="Pfam" id="PF00440">
    <property type="entry name" value="TetR_N"/>
    <property type="match status" value="1"/>
</dbReference>
<name>A0ABQ4SNW5_9HYPH</name>
<comment type="caution">
    <text evidence="4">The sequence shown here is derived from an EMBL/GenBank/DDBJ whole genome shotgun (WGS) entry which is preliminary data.</text>
</comment>
<evidence type="ECO:0000256" key="2">
    <source>
        <dbReference type="PROSITE-ProRule" id="PRU00335"/>
    </source>
</evidence>
<evidence type="ECO:0000256" key="1">
    <source>
        <dbReference type="ARBA" id="ARBA00023125"/>
    </source>
</evidence>
<dbReference type="PROSITE" id="PS50977">
    <property type="entry name" value="HTH_TETR_2"/>
    <property type="match status" value="1"/>
</dbReference>
<dbReference type="Pfam" id="PF17937">
    <property type="entry name" value="TetR_C_28"/>
    <property type="match status" value="1"/>
</dbReference>
<protein>
    <submittedName>
        <fullName evidence="4">HTH-type transcriptional regulator BetI</fullName>
    </submittedName>
</protein>
<dbReference type="InterPro" id="IPR001647">
    <property type="entry name" value="HTH_TetR"/>
</dbReference>
<proteinExistence type="predicted"/>
<keyword evidence="1 2" id="KW-0238">DNA-binding</keyword>
<evidence type="ECO:0000313" key="4">
    <source>
        <dbReference type="EMBL" id="GJE04860.1"/>
    </source>
</evidence>
<dbReference type="InterPro" id="IPR050109">
    <property type="entry name" value="HTH-type_TetR-like_transc_reg"/>
</dbReference>
<dbReference type="SUPFAM" id="SSF48498">
    <property type="entry name" value="Tetracyclin repressor-like, C-terminal domain"/>
    <property type="match status" value="1"/>
</dbReference>
<evidence type="ECO:0000313" key="5">
    <source>
        <dbReference type="Proteomes" id="UP001055102"/>
    </source>
</evidence>